<proteinExistence type="inferred from homology"/>
<sequence length="396" mass="44016">MISYTEALNLVLKETKSYGTEFIPLSQSMGRVLSENILADRDYPPFHRSAMDGFAISHKDYVKDLSYFYQRELHAGSTFTKLPGETVIRIMTGAPVPDGFDAVIKIEDAIPSEKNGIKSVSFPMDGISLWQNIAKQGEDAKQNDSLLPIGTKLDISEVSLLASLGKFSVPVFSLPKVGIISTGNEVVPVDSSPLPHQIRDSNSYTIASSLFKFGIIPNFMIHVPDDEVKMKSIIKQGLDCDILILSGGVSMGEKDLVPDLLNKLGVTKIFHKIAIKPGKPVWFGKNETTLVFGLPGNPFSTQTCFRILIDPLLNSSFSQKIEQPLKFPSLHSKKKKHKLTEFYPVRFVTKEKTYLEPIEWNGSGDVKAARFSNGLAIFPSEKNQLEPEMMIQFLAW</sequence>
<dbReference type="SUPFAM" id="SSF63867">
    <property type="entry name" value="MoeA C-terminal domain-like"/>
    <property type="match status" value="1"/>
</dbReference>
<dbReference type="GO" id="GO:0005829">
    <property type="term" value="C:cytosol"/>
    <property type="evidence" value="ECO:0007669"/>
    <property type="project" value="TreeGrafter"/>
</dbReference>
<dbReference type="PROSITE" id="PS01079">
    <property type="entry name" value="MOCF_BIOSYNTHESIS_2"/>
    <property type="match status" value="1"/>
</dbReference>
<dbReference type="Pfam" id="PF00994">
    <property type="entry name" value="MoCF_biosynth"/>
    <property type="match status" value="1"/>
</dbReference>
<dbReference type="EMBL" id="CP000786">
    <property type="protein sequence ID" value="ABZ98847.1"/>
    <property type="molecule type" value="Genomic_DNA"/>
</dbReference>
<dbReference type="UniPathway" id="UPA00344"/>
<dbReference type="Gene3D" id="3.40.980.10">
    <property type="entry name" value="MoaB/Mog-like domain"/>
    <property type="match status" value="1"/>
</dbReference>
<organism evidence="8 9">
    <name type="scientific">Leptospira biflexa serovar Patoc (strain Patoc 1 / ATCC 23582 / Paris)</name>
    <dbReference type="NCBI Taxonomy" id="456481"/>
    <lineage>
        <taxon>Bacteria</taxon>
        <taxon>Pseudomonadati</taxon>
        <taxon>Spirochaetota</taxon>
        <taxon>Spirochaetia</taxon>
        <taxon>Leptospirales</taxon>
        <taxon>Leptospiraceae</taxon>
        <taxon>Leptospira</taxon>
    </lineage>
</organism>
<dbReference type="InterPro" id="IPR036135">
    <property type="entry name" value="MoeA_linker/N_sf"/>
</dbReference>
<comment type="function">
    <text evidence="1 6">Catalyzes the insertion of molybdate into adenylated molybdopterin with the concomitant release of AMP.</text>
</comment>
<dbReference type="InterPro" id="IPR038987">
    <property type="entry name" value="MoeA-like"/>
</dbReference>
<dbReference type="InterPro" id="IPR008284">
    <property type="entry name" value="MoCF_biosynth_CS"/>
</dbReference>
<dbReference type="BioCyc" id="LBIF456481:LEPBI_RS13620-MONOMER"/>
<dbReference type="OrthoDB" id="9804758at2"/>
<comment type="catalytic activity">
    <reaction evidence="5">
        <text>adenylyl-molybdopterin + molybdate = Mo-molybdopterin + AMP + H(+)</text>
        <dbReference type="Rhea" id="RHEA:35047"/>
        <dbReference type="ChEBI" id="CHEBI:15378"/>
        <dbReference type="ChEBI" id="CHEBI:36264"/>
        <dbReference type="ChEBI" id="CHEBI:62727"/>
        <dbReference type="ChEBI" id="CHEBI:71302"/>
        <dbReference type="ChEBI" id="CHEBI:456215"/>
        <dbReference type="EC" id="2.10.1.1"/>
    </reaction>
</comment>
<dbReference type="Gene3D" id="2.40.340.10">
    <property type="entry name" value="MoeA, C-terminal, domain IV"/>
    <property type="match status" value="1"/>
</dbReference>
<dbReference type="Gene3D" id="2.170.190.11">
    <property type="entry name" value="Molybdopterin biosynthesis moea protein, domain 3"/>
    <property type="match status" value="1"/>
</dbReference>
<dbReference type="EC" id="2.10.1.1" evidence="6"/>
<dbReference type="KEGG" id="lbi:LEPBI_I2770"/>
<keyword evidence="6" id="KW-0808">Transferase</keyword>
<evidence type="ECO:0000256" key="2">
    <source>
        <dbReference type="ARBA" id="ARBA00005046"/>
    </source>
</evidence>
<evidence type="ECO:0000256" key="6">
    <source>
        <dbReference type="RuleBase" id="RU365090"/>
    </source>
</evidence>
<dbReference type="GO" id="GO:0006777">
    <property type="term" value="P:Mo-molybdopterin cofactor biosynthetic process"/>
    <property type="evidence" value="ECO:0007669"/>
    <property type="project" value="UniProtKB-UniRule"/>
</dbReference>
<gene>
    <name evidence="8" type="primary">moeA</name>
    <name evidence="8" type="ordered locus">LEPBI_I2770</name>
</gene>
<dbReference type="InterPro" id="IPR036688">
    <property type="entry name" value="MoeA_C_domain_IV_sf"/>
</dbReference>
<keyword evidence="9" id="KW-1185">Reference proteome</keyword>
<dbReference type="AlphaFoldDB" id="B0SN80"/>
<dbReference type="InterPro" id="IPR005110">
    <property type="entry name" value="MoeA_linker/N"/>
</dbReference>
<dbReference type="InterPro" id="IPR001453">
    <property type="entry name" value="MoaB/Mog_dom"/>
</dbReference>
<dbReference type="NCBIfam" id="TIGR00177">
    <property type="entry name" value="molyb_syn"/>
    <property type="match status" value="1"/>
</dbReference>
<dbReference type="CDD" id="cd00887">
    <property type="entry name" value="MoeA"/>
    <property type="match status" value="1"/>
</dbReference>
<dbReference type="SUPFAM" id="SSF53218">
    <property type="entry name" value="Molybdenum cofactor biosynthesis proteins"/>
    <property type="match status" value="1"/>
</dbReference>
<dbReference type="Gene3D" id="3.90.105.10">
    <property type="entry name" value="Molybdopterin biosynthesis moea protein, domain 2"/>
    <property type="match status" value="1"/>
</dbReference>
<dbReference type="SMART" id="SM00852">
    <property type="entry name" value="MoCF_biosynth"/>
    <property type="match status" value="1"/>
</dbReference>
<evidence type="ECO:0000256" key="5">
    <source>
        <dbReference type="ARBA" id="ARBA00047317"/>
    </source>
</evidence>
<dbReference type="Proteomes" id="UP000001847">
    <property type="component" value="Chromosome I"/>
</dbReference>
<dbReference type="RefSeq" id="WP_012389707.1">
    <property type="nucleotide sequence ID" value="NC_010602.1"/>
</dbReference>
<keyword evidence="6" id="KW-0479">Metal-binding</keyword>
<keyword evidence="6" id="KW-0460">Magnesium</keyword>
<comment type="similarity">
    <text evidence="3 6">Belongs to the MoeA family.</text>
</comment>
<comment type="cofactor">
    <cofactor evidence="6">
        <name>Mg(2+)</name>
        <dbReference type="ChEBI" id="CHEBI:18420"/>
    </cofactor>
</comment>
<evidence type="ECO:0000259" key="7">
    <source>
        <dbReference type="SMART" id="SM00852"/>
    </source>
</evidence>
<feature type="domain" description="MoaB/Mog" evidence="7">
    <location>
        <begin position="178"/>
        <end position="315"/>
    </location>
</feature>
<dbReference type="HOGENOM" id="CLU_010186_7_0_12"/>
<dbReference type="Pfam" id="PF03453">
    <property type="entry name" value="MoeA_N"/>
    <property type="match status" value="1"/>
</dbReference>
<dbReference type="PANTHER" id="PTHR10192:SF5">
    <property type="entry name" value="GEPHYRIN"/>
    <property type="match status" value="1"/>
</dbReference>
<keyword evidence="4 6" id="KW-0501">Molybdenum cofactor biosynthesis</keyword>
<reference evidence="8 9" key="1">
    <citation type="journal article" date="2008" name="PLoS ONE">
        <title>Genome sequence of the saprophyte Leptospira biflexa provides insights into the evolution of Leptospira and the pathogenesis of leptospirosis.</title>
        <authorList>
            <person name="Picardeau M."/>
            <person name="Bulach D.M."/>
            <person name="Bouchier C."/>
            <person name="Zuerner R.L."/>
            <person name="Zidane N."/>
            <person name="Wilson P.J."/>
            <person name="Creno S."/>
            <person name="Kuczek E.S."/>
            <person name="Bommezzadri S."/>
            <person name="Davis J.C."/>
            <person name="McGrath A."/>
            <person name="Johnson M.J."/>
            <person name="Boursaux-Eude C."/>
            <person name="Seemann T."/>
            <person name="Rouy Z."/>
            <person name="Coppel R.L."/>
            <person name="Rood J.I."/>
            <person name="Lajus A."/>
            <person name="Davies J.K."/>
            <person name="Medigue C."/>
            <person name="Adler B."/>
        </authorList>
    </citation>
    <scope>NUCLEOTIDE SEQUENCE [LARGE SCALE GENOMIC DNA]</scope>
    <source>
        <strain evidence="9">Patoc 1 / ATCC 23582 / Paris</strain>
    </source>
</reference>
<dbReference type="GO" id="GO:0061599">
    <property type="term" value="F:molybdopterin molybdotransferase activity"/>
    <property type="evidence" value="ECO:0007669"/>
    <property type="project" value="UniProtKB-UniRule"/>
</dbReference>
<dbReference type="SUPFAM" id="SSF63882">
    <property type="entry name" value="MoeA N-terminal region -like"/>
    <property type="match status" value="1"/>
</dbReference>
<protein>
    <recommendedName>
        <fullName evidence="6">Molybdopterin molybdenumtransferase</fullName>
        <ecNumber evidence="6">2.10.1.1</ecNumber>
    </recommendedName>
</protein>
<dbReference type="PANTHER" id="PTHR10192">
    <property type="entry name" value="MOLYBDOPTERIN BIOSYNTHESIS PROTEIN"/>
    <property type="match status" value="1"/>
</dbReference>
<keyword evidence="6" id="KW-0500">Molybdenum</keyword>
<evidence type="ECO:0000256" key="1">
    <source>
        <dbReference type="ARBA" id="ARBA00002901"/>
    </source>
</evidence>
<evidence type="ECO:0000256" key="4">
    <source>
        <dbReference type="ARBA" id="ARBA00023150"/>
    </source>
</evidence>
<comment type="pathway">
    <text evidence="2 6">Cofactor biosynthesis; molybdopterin biosynthesis.</text>
</comment>
<dbReference type="InterPro" id="IPR036425">
    <property type="entry name" value="MoaB/Mog-like_dom_sf"/>
</dbReference>
<dbReference type="STRING" id="456481.LEPBI_I2770"/>
<accession>B0SN80</accession>
<evidence type="ECO:0000313" key="8">
    <source>
        <dbReference type="EMBL" id="ABZ98847.1"/>
    </source>
</evidence>
<name>B0SN80_LEPBP</name>
<evidence type="ECO:0000313" key="9">
    <source>
        <dbReference type="Proteomes" id="UP000001847"/>
    </source>
</evidence>
<dbReference type="GO" id="GO:0046872">
    <property type="term" value="F:metal ion binding"/>
    <property type="evidence" value="ECO:0007669"/>
    <property type="project" value="UniProtKB-UniRule"/>
</dbReference>
<evidence type="ECO:0000256" key="3">
    <source>
        <dbReference type="ARBA" id="ARBA00010763"/>
    </source>
</evidence>